<dbReference type="Pfam" id="PF00106">
    <property type="entry name" value="adh_short"/>
    <property type="match status" value="1"/>
</dbReference>
<proteinExistence type="predicted"/>
<dbReference type="AlphaFoldDB" id="A0A9D7HN51"/>
<sequence length="239" mass="25285">MNSDSEAQHPVCVVVGVGPGNGEAFARRFALEGYAVALLARRPARIEALAAELPLARAYPCDAADAASVETVFAKIEAEQGPVDTLIYNAGSGVWGDVESVSAEAFEAAWRINTFGLFVAARQVIPAMTARGRGSIIVVGATASLRGVAGTAAFAQAKAAQRALAQSLARHLWPKGVHVSLIIIDGVVGGPQTRASFPDRSEDFFVRPEAVADIALSLTRHDRSAWSFEVEARPFGEKW</sequence>
<reference evidence="1" key="1">
    <citation type="submission" date="2020-10" db="EMBL/GenBank/DDBJ databases">
        <title>Connecting structure to function with the recovery of over 1000 high-quality activated sludge metagenome-assembled genomes encoding full-length rRNA genes using long-read sequencing.</title>
        <authorList>
            <person name="Singleton C.M."/>
            <person name="Petriglieri F."/>
            <person name="Kristensen J.M."/>
            <person name="Kirkegaard R.H."/>
            <person name="Michaelsen T.Y."/>
            <person name="Andersen M.H."/>
            <person name="Karst S.M."/>
            <person name="Dueholm M.S."/>
            <person name="Nielsen P.H."/>
            <person name="Albertsen M."/>
        </authorList>
    </citation>
    <scope>NUCLEOTIDE SEQUENCE</scope>
    <source>
        <strain evidence="1">Bjer_18-Q3-R1-45_BAT3C.347</strain>
    </source>
</reference>
<organism evidence="1 2">
    <name type="scientific">Candidatus Methylophosphatis roskildensis</name>
    <dbReference type="NCBI Taxonomy" id="2899263"/>
    <lineage>
        <taxon>Bacteria</taxon>
        <taxon>Pseudomonadati</taxon>
        <taxon>Pseudomonadota</taxon>
        <taxon>Betaproteobacteria</taxon>
        <taxon>Nitrosomonadales</taxon>
        <taxon>Sterolibacteriaceae</taxon>
        <taxon>Candidatus Methylophosphatis</taxon>
    </lineage>
</organism>
<dbReference type="PANTHER" id="PTHR43431:SF7">
    <property type="entry name" value="OXIDOREDUCTASE, SHORT CHAIN DEHYDROGENASE_REDUCTASE FAMILY (AFU_ORTHOLOGUE AFUA_5G14000)"/>
    <property type="match status" value="1"/>
</dbReference>
<gene>
    <name evidence="1" type="ORF">IPH26_16320</name>
</gene>
<evidence type="ECO:0000313" key="1">
    <source>
        <dbReference type="EMBL" id="MBK6974438.1"/>
    </source>
</evidence>
<dbReference type="InterPro" id="IPR036291">
    <property type="entry name" value="NAD(P)-bd_dom_sf"/>
</dbReference>
<dbReference type="PRINTS" id="PR00081">
    <property type="entry name" value="GDHRDH"/>
</dbReference>
<dbReference type="Proteomes" id="UP000807785">
    <property type="component" value="Unassembled WGS sequence"/>
</dbReference>
<name>A0A9D7HN51_9PROT</name>
<evidence type="ECO:0000313" key="2">
    <source>
        <dbReference type="Proteomes" id="UP000807785"/>
    </source>
</evidence>
<accession>A0A9D7HN51</accession>
<comment type="caution">
    <text evidence="1">The sequence shown here is derived from an EMBL/GenBank/DDBJ whole genome shotgun (WGS) entry which is preliminary data.</text>
</comment>
<protein>
    <submittedName>
        <fullName evidence="1">SDR family NAD(P)-dependent oxidoreductase</fullName>
    </submittedName>
</protein>
<dbReference type="Gene3D" id="3.40.50.720">
    <property type="entry name" value="NAD(P)-binding Rossmann-like Domain"/>
    <property type="match status" value="1"/>
</dbReference>
<dbReference type="EMBL" id="JADJEV010000004">
    <property type="protein sequence ID" value="MBK6974438.1"/>
    <property type="molecule type" value="Genomic_DNA"/>
</dbReference>
<dbReference type="InterPro" id="IPR002347">
    <property type="entry name" value="SDR_fam"/>
</dbReference>
<dbReference type="SUPFAM" id="SSF51735">
    <property type="entry name" value="NAD(P)-binding Rossmann-fold domains"/>
    <property type="match status" value="1"/>
</dbReference>
<dbReference type="PANTHER" id="PTHR43431">
    <property type="entry name" value="OXIDOREDUCTASE, SHORT CHAIN DEHYDROGENASE/REDUCTASE FAMILY (AFU_ORTHOLOGUE AFUA_5G14000)"/>
    <property type="match status" value="1"/>
</dbReference>